<accession>A0A2P2NFT3</accession>
<proteinExistence type="predicted"/>
<reference evidence="1" key="1">
    <citation type="submission" date="2018-02" db="EMBL/GenBank/DDBJ databases">
        <title>Rhizophora mucronata_Transcriptome.</title>
        <authorList>
            <person name="Meera S.P."/>
            <person name="Sreeshan A."/>
            <person name="Augustine A."/>
        </authorList>
    </citation>
    <scope>NUCLEOTIDE SEQUENCE</scope>
    <source>
        <tissue evidence="1">Leaf</tissue>
    </source>
</reference>
<evidence type="ECO:0000313" key="1">
    <source>
        <dbReference type="EMBL" id="MBX41338.1"/>
    </source>
</evidence>
<protein>
    <submittedName>
        <fullName evidence="1">Uncharacterized protein</fullName>
    </submittedName>
</protein>
<dbReference type="EMBL" id="GGEC01060854">
    <property type="protein sequence ID" value="MBX41338.1"/>
    <property type="molecule type" value="Transcribed_RNA"/>
</dbReference>
<sequence>MLPPRLESTKLARLVAELAPVQVKTRIILSGLMEWMTG</sequence>
<organism evidence="1">
    <name type="scientific">Rhizophora mucronata</name>
    <name type="common">Asiatic mangrove</name>
    <dbReference type="NCBI Taxonomy" id="61149"/>
    <lineage>
        <taxon>Eukaryota</taxon>
        <taxon>Viridiplantae</taxon>
        <taxon>Streptophyta</taxon>
        <taxon>Embryophyta</taxon>
        <taxon>Tracheophyta</taxon>
        <taxon>Spermatophyta</taxon>
        <taxon>Magnoliopsida</taxon>
        <taxon>eudicotyledons</taxon>
        <taxon>Gunneridae</taxon>
        <taxon>Pentapetalae</taxon>
        <taxon>rosids</taxon>
        <taxon>fabids</taxon>
        <taxon>Malpighiales</taxon>
        <taxon>Rhizophoraceae</taxon>
        <taxon>Rhizophora</taxon>
    </lineage>
</organism>
<name>A0A2P2NFT3_RHIMU</name>
<dbReference type="AlphaFoldDB" id="A0A2P2NFT3"/>